<dbReference type="Proteomes" id="UP001143330">
    <property type="component" value="Unassembled WGS sequence"/>
</dbReference>
<dbReference type="AlphaFoldDB" id="A0A9W6JQP3"/>
<name>A0A9W6JQP3_9HYPH</name>
<protein>
    <submittedName>
        <fullName evidence="1">Uncharacterized protein</fullName>
    </submittedName>
</protein>
<evidence type="ECO:0000313" key="1">
    <source>
        <dbReference type="EMBL" id="GLK81991.1"/>
    </source>
</evidence>
<evidence type="ECO:0000313" key="2">
    <source>
        <dbReference type="Proteomes" id="UP001143330"/>
    </source>
</evidence>
<reference evidence="1" key="1">
    <citation type="journal article" date="2014" name="Int. J. Syst. Evol. Microbiol.">
        <title>Complete genome sequence of Corynebacterium casei LMG S-19264T (=DSM 44701T), isolated from a smear-ripened cheese.</title>
        <authorList>
            <consortium name="US DOE Joint Genome Institute (JGI-PGF)"/>
            <person name="Walter F."/>
            <person name="Albersmeier A."/>
            <person name="Kalinowski J."/>
            <person name="Ruckert C."/>
        </authorList>
    </citation>
    <scope>NUCLEOTIDE SEQUENCE</scope>
    <source>
        <strain evidence="1">VKM B-2789</strain>
    </source>
</reference>
<reference evidence="1" key="2">
    <citation type="submission" date="2023-01" db="EMBL/GenBank/DDBJ databases">
        <authorList>
            <person name="Sun Q."/>
            <person name="Evtushenko L."/>
        </authorList>
    </citation>
    <scope>NUCLEOTIDE SEQUENCE</scope>
    <source>
        <strain evidence="1">VKM B-2789</strain>
    </source>
</reference>
<comment type="caution">
    <text evidence="1">The sequence shown here is derived from an EMBL/GenBank/DDBJ whole genome shotgun (WGS) entry which is preliminary data.</text>
</comment>
<sequence length="75" mass="8079">MHQMAVDIEEAGAILLAVDDVVVKDLVVQGAGSGHAHPRLLNAIVTGRVGYRPMSDQRTAGKARRRMARFRAALS</sequence>
<accession>A0A9W6JQP3</accession>
<keyword evidence="2" id="KW-1185">Reference proteome</keyword>
<organism evidence="1 2">
    <name type="scientific">Ancylobacter defluvii</name>
    <dbReference type="NCBI Taxonomy" id="1282440"/>
    <lineage>
        <taxon>Bacteria</taxon>
        <taxon>Pseudomonadati</taxon>
        <taxon>Pseudomonadota</taxon>
        <taxon>Alphaproteobacteria</taxon>
        <taxon>Hyphomicrobiales</taxon>
        <taxon>Xanthobacteraceae</taxon>
        <taxon>Ancylobacter</taxon>
    </lineage>
</organism>
<dbReference type="EMBL" id="BSFM01000001">
    <property type="protein sequence ID" value="GLK81991.1"/>
    <property type="molecule type" value="Genomic_DNA"/>
</dbReference>
<proteinExistence type="predicted"/>
<gene>
    <name evidence="1" type="ORF">GCM10017653_00600</name>
</gene>